<protein>
    <recommendedName>
        <fullName evidence="3">Phytanoyl-CoA dioxygenase</fullName>
    </recommendedName>
</protein>
<evidence type="ECO:0000313" key="2">
    <source>
        <dbReference type="Proteomes" id="UP000664859"/>
    </source>
</evidence>
<evidence type="ECO:0000313" key="1">
    <source>
        <dbReference type="EMBL" id="KAG5178695.1"/>
    </source>
</evidence>
<dbReference type="EMBL" id="JAFCMP010000513">
    <property type="protein sequence ID" value="KAG5178695.1"/>
    <property type="molecule type" value="Genomic_DNA"/>
</dbReference>
<organism evidence="1 2">
    <name type="scientific">Tribonema minus</name>
    <dbReference type="NCBI Taxonomy" id="303371"/>
    <lineage>
        <taxon>Eukaryota</taxon>
        <taxon>Sar</taxon>
        <taxon>Stramenopiles</taxon>
        <taxon>Ochrophyta</taxon>
        <taxon>PX clade</taxon>
        <taxon>Xanthophyceae</taxon>
        <taxon>Tribonematales</taxon>
        <taxon>Tribonemataceae</taxon>
        <taxon>Tribonema</taxon>
    </lineage>
</organism>
<reference evidence="1" key="1">
    <citation type="submission" date="2021-02" db="EMBL/GenBank/DDBJ databases">
        <title>First Annotated Genome of the Yellow-green Alga Tribonema minus.</title>
        <authorList>
            <person name="Mahan K.M."/>
        </authorList>
    </citation>
    <scope>NUCLEOTIDE SEQUENCE</scope>
    <source>
        <strain evidence="1">UTEX B ZZ1240</strain>
    </source>
</reference>
<dbReference type="OrthoDB" id="90882at2759"/>
<comment type="caution">
    <text evidence="1">The sequence shown here is derived from an EMBL/GenBank/DDBJ whole genome shotgun (WGS) entry which is preliminary data.</text>
</comment>
<proteinExistence type="predicted"/>
<keyword evidence="2" id="KW-1185">Reference proteome</keyword>
<dbReference type="Proteomes" id="UP000664859">
    <property type="component" value="Unassembled WGS sequence"/>
</dbReference>
<dbReference type="SUPFAM" id="SSF51197">
    <property type="entry name" value="Clavaminate synthase-like"/>
    <property type="match status" value="1"/>
</dbReference>
<accession>A0A835YNV3</accession>
<dbReference type="Gene3D" id="2.60.120.620">
    <property type="entry name" value="q2cbj1_9rhob like domain"/>
    <property type="match status" value="1"/>
</dbReference>
<gene>
    <name evidence="1" type="ORF">JKP88DRAFT_247962</name>
</gene>
<dbReference type="AlphaFoldDB" id="A0A835YNV3"/>
<evidence type="ECO:0008006" key="3">
    <source>
        <dbReference type="Google" id="ProtNLM"/>
    </source>
</evidence>
<name>A0A835YNV3_9STRA</name>
<sequence length="498" mass="54400">MLNMFTWYWAKKTLNITKAEVAEKRVAACSTKSAQAAGSKVAVSAKTNATSSTGTALSCGCKRKGTQELVRDASASAPTVYKRRKVQMSDAKLRRARELASGVKTDALPKGSPFPSWKCRSALCDSSPPRPPKATVAARTTHKSSAPWCLCTYGVAWRYRGGIKSTGRLQSKNKKVAKRLAAAVHAVHHHSTDAAPQSIGQAAMLASQAAAARVIVAQLQDTTTRSLATDGYYVVPGNETFAALARRLLTAMPTTINTAADPWENVFNTVPGTRCQVKLPDVGPRSPFAAVKQLVMKELVPLINETLLGLSDVEVTRPAILLSKKTPAEHAIAQGPHRDWPVRRLKNALKKHDGFPVGVLLSLHDGGILHLWPGSFDAQEVREQDRISVNLRAGDIVLFHGAIVHEGAGYQGAAGEYHLRLHFYTQSSHGVNPWPISNETEHCHTSEWHQCMQRLNPCHLANLINRDNRDNRDNTCNRGNACNAFNRSHRKPSMNRTC</sequence>